<accession>A0AA96WW38</accession>
<gene>
    <name evidence="1" type="ORF">Q2T42_26350</name>
</gene>
<proteinExistence type="predicted"/>
<dbReference type="AlphaFoldDB" id="A0AA96WW38"/>
<reference evidence="1" key="2">
    <citation type="submission" date="2023-07" db="EMBL/GenBank/DDBJ databases">
        <authorList>
            <person name="Bai X.-H."/>
            <person name="Wang H.-H."/>
            <person name="Wang J."/>
            <person name="Ma M.-Y."/>
            <person name="Hu H.-H."/>
            <person name="Song Z.-L."/>
            <person name="Ma H.-G."/>
            <person name="Fan Y."/>
            <person name="Du C.-Y."/>
            <person name="Xu J.-C."/>
        </authorList>
    </citation>
    <scope>NUCLEOTIDE SEQUENCE</scope>
    <source>
        <strain evidence="1">CZ1</strain>
    </source>
</reference>
<dbReference type="EMBL" id="CP130144">
    <property type="protein sequence ID" value="WNZ45314.1"/>
    <property type="molecule type" value="Genomic_DNA"/>
</dbReference>
<evidence type="ECO:0000313" key="1">
    <source>
        <dbReference type="EMBL" id="WNZ45314.1"/>
    </source>
</evidence>
<sequence length="49" mass="5460">MKQPSIQLGCSVATDGVIDSFDEFLPQTQSFYKAIYIAWCKAERFAIAA</sequence>
<organism evidence="1">
    <name type="scientific">Leptolyngbya boryana CZ1</name>
    <dbReference type="NCBI Taxonomy" id="3060204"/>
    <lineage>
        <taxon>Bacteria</taxon>
        <taxon>Bacillati</taxon>
        <taxon>Cyanobacteriota</taxon>
        <taxon>Cyanophyceae</taxon>
        <taxon>Leptolyngbyales</taxon>
        <taxon>Leptolyngbyaceae</taxon>
        <taxon>Leptolyngbya group</taxon>
        <taxon>Leptolyngbya</taxon>
    </lineage>
</organism>
<dbReference type="RefSeq" id="WP_316427025.1">
    <property type="nucleotide sequence ID" value="NZ_CP130144.1"/>
</dbReference>
<name>A0AA96WW38_LEPBY</name>
<reference evidence="1" key="1">
    <citation type="journal article" date="2023" name="Plants (Basel)">
        <title>Genomic Analysis of Leptolyngbya boryana CZ1 Reveals Efficient Carbon Fixation Modules.</title>
        <authorList>
            <person name="Bai X."/>
            <person name="Wang H."/>
            <person name="Cheng W."/>
            <person name="Wang J."/>
            <person name="Ma M."/>
            <person name="Hu H."/>
            <person name="Song Z."/>
            <person name="Ma H."/>
            <person name="Fan Y."/>
            <person name="Du C."/>
            <person name="Xu J."/>
        </authorList>
    </citation>
    <scope>NUCLEOTIDE SEQUENCE</scope>
    <source>
        <strain evidence="1">CZ1</strain>
    </source>
</reference>
<protein>
    <submittedName>
        <fullName evidence="1">Uncharacterized protein</fullName>
    </submittedName>
</protein>